<dbReference type="EMBL" id="LQMQ01000049">
    <property type="protein sequence ID" value="KUO40091.1"/>
    <property type="molecule type" value="Genomic_DNA"/>
</dbReference>
<sequence>MPEEFQVGRHVLVPKHEILPKEKAEELLKKYNITPYQLPLIKSSDPAVKEIGGKPGDVIKITRNSPTAGKAVVYRYVIEG</sequence>
<evidence type="ECO:0000313" key="6">
    <source>
        <dbReference type="Proteomes" id="UP000074294"/>
    </source>
</evidence>
<evidence type="ECO:0000256" key="2">
    <source>
        <dbReference type="ARBA" id="ARBA00023163"/>
    </source>
</evidence>
<dbReference type="NCBIfam" id="NF007129">
    <property type="entry name" value="PRK09570.1"/>
    <property type="match status" value="1"/>
</dbReference>
<dbReference type="SUPFAM" id="SSF55287">
    <property type="entry name" value="RPB5-like RNA polymerase subunit"/>
    <property type="match status" value="1"/>
</dbReference>
<dbReference type="Proteomes" id="UP000074294">
    <property type="component" value="Unassembled WGS sequence"/>
</dbReference>
<evidence type="ECO:0000256" key="3">
    <source>
        <dbReference type="HAMAP-Rule" id="MF_00025"/>
    </source>
</evidence>
<accession>A0A147JUH1</accession>
<name>A0A147JUH1_HADYE</name>
<dbReference type="PANTHER" id="PTHR10535:SF0">
    <property type="entry name" value="DNA-DIRECTED RNA POLYMERASES I, II, AND III SUBUNIT RPABC1"/>
    <property type="match status" value="1"/>
</dbReference>
<evidence type="ECO:0000313" key="5">
    <source>
        <dbReference type="EMBL" id="KUO40091.1"/>
    </source>
</evidence>
<proteinExistence type="inferred from homology"/>
<dbReference type="GO" id="GO:0003677">
    <property type="term" value="F:DNA binding"/>
    <property type="evidence" value="ECO:0007669"/>
    <property type="project" value="InterPro"/>
</dbReference>
<dbReference type="Gene3D" id="3.90.940.20">
    <property type="entry name" value="RPB5-like RNA polymerase subunit"/>
    <property type="match status" value="1"/>
</dbReference>
<reference evidence="5 6" key="1">
    <citation type="journal article" date="2016" name="Nat. Microbiol.">
        <title>Genomic inference of the metabolism of cosmopolitan subsurface Archaea, Hadesarchaea.</title>
        <authorList>
            <person name="Baker B.J."/>
            <person name="Saw J.H."/>
            <person name="Lind A.E."/>
            <person name="Lazar C.S."/>
            <person name="Hinrichs K.-U."/>
            <person name="Teske A.P."/>
            <person name="Ettema T.J."/>
        </authorList>
    </citation>
    <scope>NUCLEOTIDE SEQUENCE [LARGE SCALE GENOMIC DNA]</scope>
</reference>
<comment type="function">
    <text evidence="3">DNA-dependent RNA polymerase (RNAP) catalyzes the transcription of DNA into RNA using the four ribonucleoside triphosphates as substrates.</text>
</comment>
<dbReference type="STRING" id="1776334.APZ16_05355"/>
<comment type="subunit">
    <text evidence="3">Part of the RNA polymerase complex.</text>
</comment>
<keyword evidence="1 3" id="KW-0240">DNA-directed RNA polymerase</keyword>
<organism evidence="5 6">
    <name type="scientific">Hadarchaeum yellowstonense</name>
    <dbReference type="NCBI Taxonomy" id="1776334"/>
    <lineage>
        <taxon>Archaea</taxon>
        <taxon>Methanobacteriati</taxon>
        <taxon>Candidatus Hadarchaeota</taxon>
        <taxon>Candidatus Hadarchaeia</taxon>
        <taxon>Candidatus Hadarchaeales</taxon>
        <taxon>Candidatus Hadarchaeaceae</taxon>
        <taxon>Candidatus Hadarchaeum</taxon>
    </lineage>
</organism>
<dbReference type="InterPro" id="IPR035913">
    <property type="entry name" value="RPB5-like_sf"/>
</dbReference>
<gene>
    <name evidence="3 5" type="primary">rpoH</name>
    <name evidence="3" type="synonym">rpo5</name>
    <name evidence="5" type="ORF">APZ16_05355</name>
</gene>
<dbReference type="InterPro" id="IPR014381">
    <property type="entry name" value="Arch_Rpo5/euc_Rpb5"/>
</dbReference>
<keyword evidence="3" id="KW-0808">Transferase</keyword>
<keyword evidence="3" id="KW-0548">Nucleotidyltransferase</keyword>
<comment type="similarity">
    <text evidence="3">Belongs to the archaeal Rpo5/eukaryotic RPB5 RNA polymerase subunit family.</text>
</comment>
<dbReference type="PANTHER" id="PTHR10535">
    <property type="entry name" value="DNA-DIRECTED RNA POLYMERASES I, II, AND III SUBUNIT RPABC1"/>
    <property type="match status" value="1"/>
</dbReference>
<evidence type="ECO:0000259" key="4">
    <source>
        <dbReference type="Pfam" id="PF01191"/>
    </source>
</evidence>
<protein>
    <recommendedName>
        <fullName evidence="3">DNA-directed RNA polymerase subunit Rpo5</fullName>
        <ecNumber evidence="3">2.7.7.6</ecNumber>
    </recommendedName>
    <alternativeName>
        <fullName evidence="3">DNA-directed RNA polymerase subunit H</fullName>
    </alternativeName>
</protein>
<keyword evidence="3" id="KW-0963">Cytoplasm</keyword>
<comment type="caution">
    <text evidence="5">The sequence shown here is derived from an EMBL/GenBank/DDBJ whole genome shotgun (WGS) entry which is preliminary data.</text>
</comment>
<dbReference type="GO" id="GO:0006362">
    <property type="term" value="P:transcription elongation by RNA polymerase I"/>
    <property type="evidence" value="ECO:0007669"/>
    <property type="project" value="TreeGrafter"/>
</dbReference>
<dbReference type="GO" id="GO:0003899">
    <property type="term" value="F:DNA-directed RNA polymerase activity"/>
    <property type="evidence" value="ECO:0007669"/>
    <property type="project" value="UniProtKB-UniRule"/>
</dbReference>
<dbReference type="GO" id="GO:0042797">
    <property type="term" value="P:tRNA transcription by RNA polymerase III"/>
    <property type="evidence" value="ECO:0007669"/>
    <property type="project" value="TreeGrafter"/>
</dbReference>
<dbReference type="HAMAP" id="MF_00025">
    <property type="entry name" value="RNApol_Rpo5_RPB5"/>
    <property type="match status" value="1"/>
</dbReference>
<dbReference type="GO" id="GO:0000428">
    <property type="term" value="C:DNA-directed RNA polymerase complex"/>
    <property type="evidence" value="ECO:0007669"/>
    <property type="project" value="UniProtKB-KW"/>
</dbReference>
<dbReference type="GO" id="GO:0005737">
    <property type="term" value="C:cytoplasm"/>
    <property type="evidence" value="ECO:0007669"/>
    <property type="project" value="UniProtKB-SubCell"/>
</dbReference>
<comment type="catalytic activity">
    <reaction evidence="3">
        <text>RNA(n) + a ribonucleoside 5'-triphosphate = RNA(n+1) + diphosphate</text>
        <dbReference type="Rhea" id="RHEA:21248"/>
        <dbReference type="Rhea" id="RHEA-COMP:14527"/>
        <dbReference type="Rhea" id="RHEA-COMP:17342"/>
        <dbReference type="ChEBI" id="CHEBI:33019"/>
        <dbReference type="ChEBI" id="CHEBI:61557"/>
        <dbReference type="ChEBI" id="CHEBI:140395"/>
        <dbReference type="EC" id="2.7.7.6"/>
    </reaction>
</comment>
<comment type="subcellular location">
    <subcellularLocation>
        <location evidence="3">Cytoplasm</location>
    </subcellularLocation>
</comment>
<dbReference type="GO" id="GO:0006366">
    <property type="term" value="P:transcription by RNA polymerase II"/>
    <property type="evidence" value="ECO:0007669"/>
    <property type="project" value="TreeGrafter"/>
</dbReference>
<keyword evidence="2 3" id="KW-0804">Transcription</keyword>
<dbReference type="EC" id="2.7.7.6" evidence="3"/>
<dbReference type="AlphaFoldDB" id="A0A147JUH1"/>
<feature type="domain" description="RNA polymerase subunit H/Rpb5 C-terminal" evidence="4">
    <location>
        <begin position="5"/>
        <end position="77"/>
    </location>
</feature>
<dbReference type="InterPro" id="IPR000783">
    <property type="entry name" value="RNA_pol_subH/Rpb5_C"/>
</dbReference>
<evidence type="ECO:0000256" key="1">
    <source>
        <dbReference type="ARBA" id="ARBA00022478"/>
    </source>
</evidence>
<dbReference type="Pfam" id="PF01191">
    <property type="entry name" value="RNA_pol_Rpb5_C"/>
    <property type="match status" value="1"/>
</dbReference>